<organism evidence="2 3">
    <name type="scientific">Spinacia oleracea</name>
    <name type="common">Spinach</name>
    <dbReference type="NCBI Taxonomy" id="3562"/>
    <lineage>
        <taxon>Eukaryota</taxon>
        <taxon>Viridiplantae</taxon>
        <taxon>Streptophyta</taxon>
        <taxon>Embryophyta</taxon>
        <taxon>Tracheophyta</taxon>
        <taxon>Spermatophyta</taxon>
        <taxon>Magnoliopsida</taxon>
        <taxon>eudicotyledons</taxon>
        <taxon>Gunneridae</taxon>
        <taxon>Pentapetalae</taxon>
        <taxon>Caryophyllales</taxon>
        <taxon>Chenopodiaceae</taxon>
        <taxon>Chenopodioideae</taxon>
        <taxon>Anserineae</taxon>
        <taxon>Spinacia</taxon>
    </lineage>
</organism>
<evidence type="ECO:0000313" key="3">
    <source>
        <dbReference type="RefSeq" id="XP_056698884.1"/>
    </source>
</evidence>
<dbReference type="RefSeq" id="XP_056698884.1">
    <property type="nucleotide sequence ID" value="XM_056842906.1"/>
</dbReference>
<proteinExistence type="predicted"/>
<feature type="transmembrane region" description="Helical" evidence="1">
    <location>
        <begin position="108"/>
        <end position="137"/>
    </location>
</feature>
<keyword evidence="1" id="KW-0472">Membrane</keyword>
<evidence type="ECO:0000256" key="1">
    <source>
        <dbReference type="SAM" id="Phobius"/>
    </source>
</evidence>
<reference evidence="3" key="2">
    <citation type="submission" date="2025-08" db="UniProtKB">
        <authorList>
            <consortium name="RefSeq"/>
        </authorList>
    </citation>
    <scope>IDENTIFICATION</scope>
    <source>
        <tissue evidence="3">Leaf</tissue>
    </source>
</reference>
<dbReference type="GeneID" id="110793328"/>
<gene>
    <name evidence="3" type="primary">LOC110793328</name>
</gene>
<accession>A0ABM3RTD6</accession>
<keyword evidence="1" id="KW-1133">Transmembrane helix</keyword>
<evidence type="ECO:0000313" key="2">
    <source>
        <dbReference type="Proteomes" id="UP000813463"/>
    </source>
</evidence>
<protein>
    <submittedName>
        <fullName evidence="3">Uncharacterized protein</fullName>
    </submittedName>
</protein>
<sequence>MSEVEASLKPPASHPCYCRNRTIVFETLGKRSLTAEVSGETRLTAARVEEGGGTVSRSVLQAGMLQMIVCCLVGLQSWCCCFCVLLVQLLLCSLLLVCWFAGVSEGVLLLYCVQAVCVVATWCVPRLQLVLFCLFCFGLRFVHPSSRLFSLFRLGFF</sequence>
<dbReference type="Proteomes" id="UP000813463">
    <property type="component" value="Chromosome 4"/>
</dbReference>
<keyword evidence="2" id="KW-1185">Reference proteome</keyword>
<reference evidence="2" key="1">
    <citation type="journal article" date="2021" name="Nat. Commun.">
        <title>Genomic analyses provide insights into spinach domestication and the genetic basis of agronomic traits.</title>
        <authorList>
            <person name="Cai X."/>
            <person name="Sun X."/>
            <person name="Xu C."/>
            <person name="Sun H."/>
            <person name="Wang X."/>
            <person name="Ge C."/>
            <person name="Zhang Z."/>
            <person name="Wang Q."/>
            <person name="Fei Z."/>
            <person name="Jiao C."/>
            <person name="Wang Q."/>
        </authorList>
    </citation>
    <scope>NUCLEOTIDE SEQUENCE [LARGE SCALE GENOMIC DNA]</scope>
    <source>
        <strain evidence="2">cv. Varoflay</strain>
    </source>
</reference>
<name>A0ABM3RTD6_SPIOL</name>
<keyword evidence="1" id="KW-0812">Transmembrane</keyword>